<dbReference type="CDD" id="cd02440">
    <property type="entry name" value="AdoMet_MTases"/>
    <property type="match status" value="1"/>
</dbReference>
<proteinExistence type="predicted"/>
<dbReference type="Proteomes" id="UP001500967">
    <property type="component" value="Unassembled WGS sequence"/>
</dbReference>
<sequence>MPSFARDPGTATYYEQRAAEYDEWYESLGRFASRPRPGWDAEVDDLCRFVHALAPARTLDVACGSGFLTRHLRGFVVALDQSPSMVTLTQRRLPAGIAMRGDALDLPFADDSFERVFTGHFYGHLPPAERAVFLGEARRVANELVVVDTALRPGETAEQLQERILNDGSRHHVFKRFLSAEQLADEIGGQPVLAGDWFVAAAASR</sequence>
<comment type="caution">
    <text evidence="2">The sequence shown here is derived from an EMBL/GenBank/DDBJ whole genome shotgun (WGS) entry which is preliminary data.</text>
</comment>
<feature type="domain" description="Methyltransferase type 11" evidence="1">
    <location>
        <begin position="59"/>
        <end position="141"/>
    </location>
</feature>
<organism evidence="2 3">
    <name type="scientific">Cryptosporangium japonicum</name>
    <dbReference type="NCBI Taxonomy" id="80872"/>
    <lineage>
        <taxon>Bacteria</taxon>
        <taxon>Bacillati</taxon>
        <taxon>Actinomycetota</taxon>
        <taxon>Actinomycetes</taxon>
        <taxon>Cryptosporangiales</taxon>
        <taxon>Cryptosporangiaceae</taxon>
        <taxon>Cryptosporangium</taxon>
    </lineage>
</organism>
<dbReference type="RefSeq" id="WP_344652870.1">
    <property type="nucleotide sequence ID" value="NZ_BAAAGX010000028.1"/>
</dbReference>
<gene>
    <name evidence="2" type="ORF">GCM10009539_66260</name>
</gene>
<keyword evidence="3" id="KW-1185">Reference proteome</keyword>
<dbReference type="PANTHER" id="PTHR43591">
    <property type="entry name" value="METHYLTRANSFERASE"/>
    <property type="match status" value="1"/>
</dbReference>
<accession>A0ABN0V0W5</accession>
<protein>
    <recommendedName>
        <fullName evidence="1">Methyltransferase type 11 domain-containing protein</fullName>
    </recommendedName>
</protein>
<dbReference type="Pfam" id="PF08241">
    <property type="entry name" value="Methyltransf_11"/>
    <property type="match status" value="1"/>
</dbReference>
<dbReference type="Gene3D" id="3.40.50.150">
    <property type="entry name" value="Vaccinia Virus protein VP39"/>
    <property type="match status" value="1"/>
</dbReference>
<dbReference type="SUPFAM" id="SSF53335">
    <property type="entry name" value="S-adenosyl-L-methionine-dependent methyltransferases"/>
    <property type="match status" value="1"/>
</dbReference>
<evidence type="ECO:0000313" key="3">
    <source>
        <dbReference type="Proteomes" id="UP001500967"/>
    </source>
</evidence>
<name>A0ABN0V0W5_9ACTN</name>
<dbReference type="EMBL" id="BAAAGX010000028">
    <property type="protein sequence ID" value="GAA0269832.1"/>
    <property type="molecule type" value="Genomic_DNA"/>
</dbReference>
<reference evidence="2 3" key="1">
    <citation type="journal article" date="2019" name="Int. J. Syst. Evol. Microbiol.">
        <title>The Global Catalogue of Microorganisms (GCM) 10K type strain sequencing project: providing services to taxonomists for standard genome sequencing and annotation.</title>
        <authorList>
            <consortium name="The Broad Institute Genomics Platform"/>
            <consortium name="The Broad Institute Genome Sequencing Center for Infectious Disease"/>
            <person name="Wu L."/>
            <person name="Ma J."/>
        </authorList>
    </citation>
    <scope>NUCLEOTIDE SEQUENCE [LARGE SCALE GENOMIC DNA]</scope>
    <source>
        <strain evidence="2 3">JCM 10425</strain>
    </source>
</reference>
<evidence type="ECO:0000313" key="2">
    <source>
        <dbReference type="EMBL" id="GAA0269832.1"/>
    </source>
</evidence>
<dbReference type="InterPro" id="IPR029063">
    <property type="entry name" value="SAM-dependent_MTases_sf"/>
</dbReference>
<evidence type="ECO:0000259" key="1">
    <source>
        <dbReference type="Pfam" id="PF08241"/>
    </source>
</evidence>
<dbReference type="InterPro" id="IPR013216">
    <property type="entry name" value="Methyltransf_11"/>
</dbReference>